<dbReference type="PANTHER" id="PTHR38589">
    <property type="entry name" value="BLR0621 PROTEIN"/>
    <property type="match status" value="1"/>
</dbReference>
<proteinExistence type="predicted"/>
<dbReference type="InterPro" id="IPR005490">
    <property type="entry name" value="LD_TPept_cat_dom"/>
</dbReference>
<sequence length="244" mass="25748">MRTAVAAGALVSASVLVLGAVPPASASSSAPPFAASAPLPARMADTGGGTQLITAVAPGRGSTTGTVTWWDLRRGHWVKSGSASARFGAKGLVEGTSRKQGTNTTPTGLYDLPFAFGIKAAPSGTVYKYRRVHQSSWWCEDNASRSYNRWTEPRPADCRASESEHLVAYPTQYAYALVIGFNYHRRVHGRGAGIFLHVNGRGATAGCVSVPSAAMRRILTWARPGRAPHMAIGTTSGSTAITRY</sequence>
<dbReference type="Proteomes" id="UP001165270">
    <property type="component" value="Unassembled WGS sequence"/>
</dbReference>
<dbReference type="EMBL" id="JALDAX010000015">
    <property type="protein sequence ID" value="MCI3244317.1"/>
    <property type="molecule type" value="Genomic_DNA"/>
</dbReference>
<evidence type="ECO:0000256" key="1">
    <source>
        <dbReference type="SAM" id="SignalP"/>
    </source>
</evidence>
<gene>
    <name evidence="3" type="ORF">MQN93_31815</name>
</gene>
<comment type="caution">
    <text evidence="3">The sequence shown here is derived from an EMBL/GenBank/DDBJ whole genome shotgun (WGS) entry which is preliminary data.</text>
</comment>
<name>A0ABS9XTU2_9ACTN</name>
<dbReference type="Pfam" id="PF03734">
    <property type="entry name" value="YkuD"/>
    <property type="match status" value="1"/>
</dbReference>
<feature type="chain" id="PRO_5047292767" description="L,D-TPase catalytic domain-containing protein" evidence="1">
    <location>
        <begin position="27"/>
        <end position="244"/>
    </location>
</feature>
<feature type="signal peptide" evidence="1">
    <location>
        <begin position="1"/>
        <end position="26"/>
    </location>
</feature>
<feature type="domain" description="L,D-TPase catalytic" evidence="2">
    <location>
        <begin position="89"/>
        <end position="225"/>
    </location>
</feature>
<evidence type="ECO:0000313" key="4">
    <source>
        <dbReference type="Proteomes" id="UP001165270"/>
    </source>
</evidence>
<dbReference type="PANTHER" id="PTHR38589:SF1">
    <property type="entry name" value="BLR0621 PROTEIN"/>
    <property type="match status" value="1"/>
</dbReference>
<keyword evidence="1" id="KW-0732">Signal</keyword>
<keyword evidence="4" id="KW-1185">Reference proteome</keyword>
<protein>
    <recommendedName>
        <fullName evidence="2">L,D-TPase catalytic domain-containing protein</fullName>
    </recommendedName>
</protein>
<evidence type="ECO:0000259" key="2">
    <source>
        <dbReference type="Pfam" id="PF03734"/>
    </source>
</evidence>
<dbReference type="RefSeq" id="WP_242712296.1">
    <property type="nucleotide sequence ID" value="NZ_JALDAX010000015.1"/>
</dbReference>
<evidence type="ECO:0000313" key="3">
    <source>
        <dbReference type="EMBL" id="MCI3244317.1"/>
    </source>
</evidence>
<accession>A0ABS9XTU2</accession>
<organism evidence="3 4">
    <name type="scientific">Streptomyces spinosisporus</name>
    <dbReference type="NCBI Taxonomy" id="2927582"/>
    <lineage>
        <taxon>Bacteria</taxon>
        <taxon>Bacillati</taxon>
        <taxon>Actinomycetota</taxon>
        <taxon>Actinomycetes</taxon>
        <taxon>Kitasatosporales</taxon>
        <taxon>Streptomycetaceae</taxon>
        <taxon>Streptomyces</taxon>
    </lineage>
</organism>
<reference evidence="3" key="1">
    <citation type="submission" date="2022-03" db="EMBL/GenBank/DDBJ databases">
        <title>Streptomyces 7R015 and 7R016 isolated from Barleria lupulina in Thailand.</title>
        <authorList>
            <person name="Kanchanasin P."/>
            <person name="Phongsopitanun W."/>
            <person name="Tanasupawat S."/>
        </authorList>
    </citation>
    <scope>NUCLEOTIDE SEQUENCE</scope>
    <source>
        <strain evidence="3">7R016</strain>
    </source>
</reference>